<dbReference type="HOGENOM" id="CLU_010194_44_6_1"/>
<dbReference type="Pfam" id="PF00106">
    <property type="entry name" value="adh_short"/>
    <property type="match status" value="1"/>
</dbReference>
<dbReference type="SUPFAM" id="SSF51735">
    <property type="entry name" value="NAD(P)-binding Rossmann-fold domains"/>
    <property type="match status" value="1"/>
</dbReference>
<dbReference type="InterPro" id="IPR002347">
    <property type="entry name" value="SDR_fam"/>
</dbReference>
<evidence type="ECO:0000256" key="1">
    <source>
        <dbReference type="ARBA" id="ARBA00006484"/>
    </source>
</evidence>
<gene>
    <name evidence="4" type="ORF">COCVIDRAFT_116571</name>
</gene>
<keyword evidence="2" id="KW-0521">NADP</keyword>
<proteinExistence type="inferred from homology"/>
<dbReference type="RefSeq" id="XP_014550067.1">
    <property type="nucleotide sequence ID" value="XM_014694581.1"/>
</dbReference>
<evidence type="ECO:0000256" key="3">
    <source>
        <dbReference type="ARBA" id="ARBA00023002"/>
    </source>
</evidence>
<organism evidence="4 5">
    <name type="scientific">Bipolaris victoriae (strain FI3)</name>
    <name type="common">Victoria blight of oats agent</name>
    <name type="synonym">Cochliobolus victoriae</name>
    <dbReference type="NCBI Taxonomy" id="930091"/>
    <lineage>
        <taxon>Eukaryota</taxon>
        <taxon>Fungi</taxon>
        <taxon>Dikarya</taxon>
        <taxon>Ascomycota</taxon>
        <taxon>Pezizomycotina</taxon>
        <taxon>Dothideomycetes</taxon>
        <taxon>Pleosporomycetidae</taxon>
        <taxon>Pleosporales</taxon>
        <taxon>Pleosporineae</taxon>
        <taxon>Pleosporaceae</taxon>
        <taxon>Bipolaris</taxon>
    </lineage>
</organism>
<dbReference type="PANTHER" id="PTHR24320:SF282">
    <property type="entry name" value="WW DOMAIN-CONTAINING OXIDOREDUCTASE"/>
    <property type="match status" value="1"/>
</dbReference>
<dbReference type="PRINTS" id="PR00081">
    <property type="entry name" value="GDHRDH"/>
</dbReference>
<comment type="similarity">
    <text evidence="1">Belongs to the short-chain dehydrogenases/reductases (SDR) family.</text>
</comment>
<keyword evidence="3" id="KW-0560">Oxidoreductase</keyword>
<sequence>MWDWKTLPSLTGKVALVTGANAPESVGWHVAYQLALLNAKVFVGARNLVKAESGIQKMLEILPNVNASNLSPFVADLGNFKEVEKAAKAFIAQEERLDILINNAAALSRPNDKDENGISISFGTNHLGPFLLTKTLLPLMIETSQQPRSDVRIINLTSTSHYEVPPTARYRNLTDFNQDFGNPDSRETNHIRYGYSKLANILFTKELQRRLDNIEVPILTISVNPGGVGTAGAAKSIGGNAEEKFKKAGALTPFQGAITPLFAAVHSEPREDIESFKGAFLLPWGGLKEPSELAQDEVLAKELWETSEKVLEKVLVG</sequence>
<keyword evidence="5" id="KW-1185">Reference proteome</keyword>
<accession>W7DQF4</accession>
<protein>
    <recommendedName>
        <fullName evidence="6">NAD(P)-binding protein</fullName>
    </recommendedName>
</protein>
<dbReference type="InterPro" id="IPR036291">
    <property type="entry name" value="NAD(P)-bd_dom_sf"/>
</dbReference>
<dbReference type="AlphaFoldDB" id="W7DQF4"/>
<evidence type="ECO:0000256" key="2">
    <source>
        <dbReference type="ARBA" id="ARBA00022857"/>
    </source>
</evidence>
<dbReference type="Proteomes" id="UP000054337">
    <property type="component" value="Unassembled WGS sequence"/>
</dbReference>
<reference evidence="4 5" key="1">
    <citation type="journal article" date="2013" name="PLoS Genet.">
        <title>Comparative genome structure, secondary metabolite, and effector coding capacity across Cochliobolus pathogens.</title>
        <authorList>
            <person name="Condon B.J."/>
            <person name="Leng Y."/>
            <person name="Wu D."/>
            <person name="Bushley K.E."/>
            <person name="Ohm R.A."/>
            <person name="Otillar R."/>
            <person name="Martin J."/>
            <person name="Schackwitz W."/>
            <person name="Grimwood J."/>
            <person name="MohdZainudin N."/>
            <person name="Xue C."/>
            <person name="Wang R."/>
            <person name="Manning V.A."/>
            <person name="Dhillon B."/>
            <person name="Tu Z.J."/>
            <person name="Steffenson B.J."/>
            <person name="Salamov A."/>
            <person name="Sun H."/>
            <person name="Lowry S."/>
            <person name="LaButti K."/>
            <person name="Han J."/>
            <person name="Copeland A."/>
            <person name="Lindquist E."/>
            <person name="Barry K."/>
            <person name="Schmutz J."/>
            <person name="Baker S.E."/>
            <person name="Ciuffetti L.M."/>
            <person name="Grigoriev I.V."/>
            <person name="Zhong S."/>
            <person name="Turgeon B.G."/>
        </authorList>
    </citation>
    <scope>NUCLEOTIDE SEQUENCE [LARGE SCALE GENOMIC DNA]</scope>
    <source>
        <strain evidence="4 5">FI3</strain>
    </source>
</reference>
<name>W7DQF4_BIPV3</name>
<evidence type="ECO:0008006" key="6">
    <source>
        <dbReference type="Google" id="ProtNLM"/>
    </source>
</evidence>
<dbReference type="GO" id="GO:0016491">
    <property type="term" value="F:oxidoreductase activity"/>
    <property type="evidence" value="ECO:0007669"/>
    <property type="project" value="UniProtKB-KW"/>
</dbReference>
<dbReference type="Gene3D" id="3.40.50.720">
    <property type="entry name" value="NAD(P)-binding Rossmann-like Domain"/>
    <property type="match status" value="1"/>
</dbReference>
<dbReference type="GeneID" id="26250942"/>
<dbReference type="EMBL" id="KI968985">
    <property type="protein sequence ID" value="EUN20493.1"/>
    <property type="molecule type" value="Genomic_DNA"/>
</dbReference>
<evidence type="ECO:0000313" key="5">
    <source>
        <dbReference type="Proteomes" id="UP000054337"/>
    </source>
</evidence>
<dbReference type="PANTHER" id="PTHR24320">
    <property type="entry name" value="RETINOL DEHYDROGENASE"/>
    <property type="match status" value="1"/>
</dbReference>
<evidence type="ECO:0000313" key="4">
    <source>
        <dbReference type="EMBL" id="EUN20493.1"/>
    </source>
</evidence>